<dbReference type="SMART" id="SM00212">
    <property type="entry name" value="UBCc"/>
    <property type="match status" value="1"/>
</dbReference>
<dbReference type="STRING" id="684364.F4P8A5"/>
<dbReference type="EMBL" id="GL882888">
    <property type="protein sequence ID" value="EGF78771.1"/>
    <property type="molecule type" value="Genomic_DNA"/>
</dbReference>
<keyword evidence="1" id="KW-0833">Ubl conjugation pathway</keyword>
<dbReference type="InterPro" id="IPR016135">
    <property type="entry name" value="UBQ-conjugating_enzyme/RWD"/>
</dbReference>
<gene>
    <name evidence="5" type="ORF">BATDEDRAFT_37278</name>
</gene>
<dbReference type="Proteomes" id="UP000007241">
    <property type="component" value="Unassembled WGS sequence"/>
</dbReference>
<dbReference type="InParanoid" id="F4P8A5"/>
<feature type="transmembrane region" description="Helical" evidence="3">
    <location>
        <begin position="290"/>
        <end position="309"/>
    </location>
</feature>
<sequence length="311" mass="34178">MATASSRSPAVKRLMKELAELRAAPSPEFTAEPLEDNLLEWHFTLRGPPDGGFLGGRYHGRLIFPVDYPFKPPNISFLTPNGRFEVGKKICLSITGYHPESWRPAWGVRTALVALISFFPTKGEGAIGALDWSEEERRKCAVSSRQWKCSFCGVAMSNVLPDETEAPTQKLELDPDITLSVGNNTDNKSVSITTVADPTTVCAVSEPLLKTSTTPTTDTQTDSQPKVSTHVDPSHSDTVLTQEDPCASSTLQKEVLLKDMTATRQLEQEQHMLRTIRANKRTTLMQRLDAVIFAVVGLAAALILHKITIGY</sequence>
<evidence type="ECO:0000259" key="4">
    <source>
        <dbReference type="PROSITE" id="PS50127"/>
    </source>
</evidence>
<name>F4P8A5_BATDJ</name>
<feature type="compositionally biased region" description="Low complexity" evidence="2">
    <location>
        <begin position="211"/>
        <end position="225"/>
    </location>
</feature>
<evidence type="ECO:0000256" key="1">
    <source>
        <dbReference type="ARBA" id="ARBA00022786"/>
    </source>
</evidence>
<evidence type="ECO:0000256" key="3">
    <source>
        <dbReference type="SAM" id="Phobius"/>
    </source>
</evidence>
<keyword evidence="3" id="KW-0812">Transmembrane</keyword>
<dbReference type="PANTHER" id="PTHR24067">
    <property type="entry name" value="UBIQUITIN-CONJUGATING ENZYME E2"/>
    <property type="match status" value="1"/>
</dbReference>
<dbReference type="AlphaFoldDB" id="F4P8A5"/>
<feature type="region of interest" description="Disordered" evidence="2">
    <location>
        <begin position="211"/>
        <end position="241"/>
    </location>
</feature>
<dbReference type="Gene3D" id="3.10.110.10">
    <property type="entry name" value="Ubiquitin Conjugating Enzyme"/>
    <property type="match status" value="1"/>
</dbReference>
<dbReference type="GO" id="GO:0036503">
    <property type="term" value="P:ERAD pathway"/>
    <property type="evidence" value="ECO:0000318"/>
    <property type="project" value="GO_Central"/>
</dbReference>
<accession>F4P8A5</accession>
<evidence type="ECO:0000256" key="2">
    <source>
        <dbReference type="SAM" id="MobiDB-lite"/>
    </source>
</evidence>
<dbReference type="RefSeq" id="XP_006680824.1">
    <property type="nucleotide sequence ID" value="XM_006680761.1"/>
</dbReference>
<reference evidence="5 6" key="1">
    <citation type="submission" date="2009-12" db="EMBL/GenBank/DDBJ databases">
        <title>The draft genome of Batrachochytrium dendrobatidis.</title>
        <authorList>
            <consortium name="US DOE Joint Genome Institute (JGI-PGF)"/>
            <person name="Kuo A."/>
            <person name="Salamov A."/>
            <person name="Schmutz J."/>
            <person name="Lucas S."/>
            <person name="Pitluck S."/>
            <person name="Rosenblum E."/>
            <person name="Stajich J."/>
            <person name="Eisen M."/>
            <person name="Grigoriev I.V."/>
        </authorList>
    </citation>
    <scope>NUCLEOTIDE SEQUENCE [LARGE SCALE GENOMIC DNA]</scope>
    <source>
        <strain evidence="6">JAM81 / FGSC 10211</strain>
    </source>
</reference>
<organism evidence="5 6">
    <name type="scientific">Batrachochytrium dendrobatidis (strain JAM81 / FGSC 10211)</name>
    <name type="common">Frog chytrid fungus</name>
    <dbReference type="NCBI Taxonomy" id="684364"/>
    <lineage>
        <taxon>Eukaryota</taxon>
        <taxon>Fungi</taxon>
        <taxon>Fungi incertae sedis</taxon>
        <taxon>Chytridiomycota</taxon>
        <taxon>Chytridiomycota incertae sedis</taxon>
        <taxon>Chytridiomycetes</taxon>
        <taxon>Rhizophydiales</taxon>
        <taxon>Rhizophydiales incertae sedis</taxon>
        <taxon>Batrachochytrium</taxon>
    </lineage>
</organism>
<keyword evidence="6" id="KW-1185">Reference proteome</keyword>
<feature type="domain" description="UBC core" evidence="4">
    <location>
        <begin position="9"/>
        <end position="158"/>
    </location>
</feature>
<dbReference type="InterPro" id="IPR000608">
    <property type="entry name" value="UBC"/>
</dbReference>
<evidence type="ECO:0000313" key="5">
    <source>
        <dbReference type="EMBL" id="EGF78771.1"/>
    </source>
</evidence>
<dbReference type="HOGENOM" id="CLU_041481_0_0_1"/>
<evidence type="ECO:0000313" key="6">
    <source>
        <dbReference type="Proteomes" id="UP000007241"/>
    </source>
</evidence>
<dbReference type="GO" id="GO:0000209">
    <property type="term" value="P:protein polyubiquitination"/>
    <property type="evidence" value="ECO:0000318"/>
    <property type="project" value="GO_Central"/>
</dbReference>
<dbReference type="GeneID" id="18241359"/>
<dbReference type="SUPFAM" id="SSF54495">
    <property type="entry name" value="UBC-like"/>
    <property type="match status" value="1"/>
</dbReference>
<dbReference type="FunFam" id="3.10.110.10:FF:000086">
    <property type="entry name" value="Ubiquitin-conjugating enzyme E2 J1"/>
    <property type="match status" value="1"/>
</dbReference>
<dbReference type="OMA" id="REWVCPR"/>
<dbReference type="GO" id="GO:0061631">
    <property type="term" value="F:ubiquitin conjugating enzyme activity"/>
    <property type="evidence" value="ECO:0000318"/>
    <property type="project" value="GO_Central"/>
</dbReference>
<keyword evidence="3" id="KW-0472">Membrane</keyword>
<dbReference type="GO" id="GO:0005634">
    <property type="term" value="C:nucleus"/>
    <property type="evidence" value="ECO:0000318"/>
    <property type="project" value="GO_Central"/>
</dbReference>
<dbReference type="PROSITE" id="PS50127">
    <property type="entry name" value="UBC_2"/>
    <property type="match status" value="1"/>
</dbReference>
<dbReference type="OrthoDB" id="1158011at2759"/>
<dbReference type="CDD" id="cd23799">
    <property type="entry name" value="UBCc_UBE2J"/>
    <property type="match status" value="1"/>
</dbReference>
<proteinExistence type="predicted"/>
<dbReference type="Pfam" id="PF00179">
    <property type="entry name" value="UQ_con"/>
    <property type="match status" value="1"/>
</dbReference>
<keyword evidence="3" id="KW-1133">Transmembrane helix</keyword>
<dbReference type="InterPro" id="IPR050113">
    <property type="entry name" value="Ub_conjugating_enzyme"/>
</dbReference>
<protein>
    <recommendedName>
        <fullName evidence="4">UBC core domain-containing protein</fullName>
    </recommendedName>
</protein>